<dbReference type="EMBL" id="CP000383">
    <property type="protein sequence ID" value="ABG57359.1"/>
    <property type="molecule type" value="Genomic_DNA"/>
</dbReference>
<dbReference type="SMART" id="SM00344">
    <property type="entry name" value="HTH_ASNC"/>
    <property type="match status" value="1"/>
</dbReference>
<organism evidence="5 6">
    <name type="scientific">Cytophaga hutchinsonii (strain ATCC 33406 / DSM 1761 / CIP 103989 / NBRC 15051 / NCIMB 9469 / D465)</name>
    <dbReference type="NCBI Taxonomy" id="269798"/>
    <lineage>
        <taxon>Bacteria</taxon>
        <taxon>Pseudomonadati</taxon>
        <taxon>Bacteroidota</taxon>
        <taxon>Cytophagia</taxon>
        <taxon>Cytophagales</taxon>
        <taxon>Cytophagaceae</taxon>
        <taxon>Cytophaga</taxon>
    </lineage>
</organism>
<reference evidence="5 6" key="1">
    <citation type="journal article" date="2007" name="Appl. Environ. Microbiol.">
        <title>Genome sequence of the cellulolytic gliding bacterium Cytophaga hutchinsonii.</title>
        <authorList>
            <person name="Xie G."/>
            <person name="Bruce D.C."/>
            <person name="Challacombe J.F."/>
            <person name="Chertkov O."/>
            <person name="Detter J.C."/>
            <person name="Gilna P."/>
            <person name="Han C.S."/>
            <person name="Lucas S."/>
            <person name="Misra M."/>
            <person name="Myers G.L."/>
            <person name="Richardson P."/>
            <person name="Tapia R."/>
            <person name="Thayer N."/>
            <person name="Thompson L.S."/>
            <person name="Brettin T.S."/>
            <person name="Henrissat B."/>
            <person name="Wilson D.B."/>
            <person name="McBride M.J."/>
        </authorList>
    </citation>
    <scope>NUCLEOTIDE SEQUENCE [LARGE SCALE GENOMIC DNA]</scope>
    <source>
        <strain evidence="6">ATCC 33406 / DSM 1761 / CIP 103989 / NBRC 15051 / NCIMB 9469 / D465</strain>
    </source>
</reference>
<gene>
    <name evidence="5" type="primary">lrp</name>
    <name evidence="5" type="ordered locus">CHU_0065</name>
</gene>
<feature type="domain" description="HTH asnC-type" evidence="4">
    <location>
        <begin position="5"/>
        <end position="66"/>
    </location>
</feature>
<evidence type="ECO:0000259" key="4">
    <source>
        <dbReference type="PROSITE" id="PS50956"/>
    </source>
</evidence>
<dbReference type="GO" id="GO:0006355">
    <property type="term" value="P:regulation of DNA-templated transcription"/>
    <property type="evidence" value="ECO:0007669"/>
    <property type="project" value="UniProtKB-ARBA"/>
</dbReference>
<name>A0A6N4SM74_CYTH3</name>
<dbReference type="PRINTS" id="PR00033">
    <property type="entry name" value="HTHASNC"/>
</dbReference>
<evidence type="ECO:0000256" key="1">
    <source>
        <dbReference type="ARBA" id="ARBA00023015"/>
    </source>
</evidence>
<proteinExistence type="predicted"/>
<dbReference type="PANTHER" id="PTHR30154">
    <property type="entry name" value="LEUCINE-RESPONSIVE REGULATORY PROTEIN"/>
    <property type="match status" value="1"/>
</dbReference>
<dbReference type="InterPro" id="IPR019887">
    <property type="entry name" value="Tscrpt_reg_AsnC/Lrp_C"/>
</dbReference>
<dbReference type="KEGG" id="chu:CHU_0065"/>
<keyword evidence="3" id="KW-0804">Transcription</keyword>
<dbReference type="GO" id="GO:0043200">
    <property type="term" value="P:response to amino acid"/>
    <property type="evidence" value="ECO:0007669"/>
    <property type="project" value="TreeGrafter"/>
</dbReference>
<dbReference type="PROSITE" id="PS00519">
    <property type="entry name" value="HTH_ASNC_1"/>
    <property type="match status" value="1"/>
</dbReference>
<keyword evidence="1" id="KW-0805">Transcription regulation</keyword>
<dbReference type="InterPro" id="IPR036390">
    <property type="entry name" value="WH_DNA-bd_sf"/>
</dbReference>
<protein>
    <submittedName>
        <fullName evidence="5">Transcriptional regulator, AsnC family</fullName>
    </submittedName>
</protein>
<dbReference type="GO" id="GO:0043565">
    <property type="term" value="F:sequence-specific DNA binding"/>
    <property type="evidence" value="ECO:0007669"/>
    <property type="project" value="InterPro"/>
</dbReference>
<dbReference type="Gene3D" id="1.10.10.10">
    <property type="entry name" value="Winged helix-like DNA-binding domain superfamily/Winged helix DNA-binding domain"/>
    <property type="match status" value="1"/>
</dbReference>
<dbReference type="InterPro" id="IPR036388">
    <property type="entry name" value="WH-like_DNA-bd_sf"/>
</dbReference>
<dbReference type="InterPro" id="IPR019888">
    <property type="entry name" value="Tscrpt_reg_AsnC-like"/>
</dbReference>
<dbReference type="RefSeq" id="WP_011583475.1">
    <property type="nucleotide sequence ID" value="NC_008255.1"/>
</dbReference>
<keyword evidence="2" id="KW-0238">DNA-binding</keyword>
<evidence type="ECO:0000313" key="5">
    <source>
        <dbReference type="EMBL" id="ABG57359.1"/>
    </source>
</evidence>
<dbReference type="Pfam" id="PF13412">
    <property type="entry name" value="HTH_24"/>
    <property type="match status" value="1"/>
</dbReference>
<sequence length="155" mass="17185">MSIKLDSIDKNILEILQANAKITNSQLATEIGLSPAPTLERVRKLENLGIIKSYHAEVERELLGIGTAVFVSVSLSGHKKHQIMSFVNQMNAIPEVVECHHITGSGDFLLKILAKDINSYQKLILDKLVDIEEIGNMQSMIILSTYKDSKVMPIS</sequence>
<dbReference type="CDD" id="cd00090">
    <property type="entry name" value="HTH_ARSR"/>
    <property type="match status" value="1"/>
</dbReference>
<dbReference type="AlphaFoldDB" id="A0A6N4SM74"/>
<dbReference type="Pfam" id="PF01037">
    <property type="entry name" value="AsnC_trans_reg"/>
    <property type="match status" value="1"/>
</dbReference>
<dbReference type="GO" id="GO:0005829">
    <property type="term" value="C:cytosol"/>
    <property type="evidence" value="ECO:0007669"/>
    <property type="project" value="TreeGrafter"/>
</dbReference>
<evidence type="ECO:0000256" key="3">
    <source>
        <dbReference type="ARBA" id="ARBA00023163"/>
    </source>
</evidence>
<keyword evidence="6" id="KW-1185">Reference proteome</keyword>
<dbReference type="InterPro" id="IPR011991">
    <property type="entry name" value="ArsR-like_HTH"/>
</dbReference>
<dbReference type="InterPro" id="IPR000485">
    <property type="entry name" value="AsnC-type_HTH_dom"/>
</dbReference>
<dbReference type="InterPro" id="IPR011008">
    <property type="entry name" value="Dimeric_a/b-barrel"/>
</dbReference>
<evidence type="ECO:0000256" key="2">
    <source>
        <dbReference type="ARBA" id="ARBA00023125"/>
    </source>
</evidence>
<dbReference type="PANTHER" id="PTHR30154:SF34">
    <property type="entry name" value="TRANSCRIPTIONAL REGULATOR AZLB"/>
    <property type="match status" value="1"/>
</dbReference>
<dbReference type="InterPro" id="IPR019885">
    <property type="entry name" value="Tscrpt_reg_HTH_AsnC-type_CS"/>
</dbReference>
<dbReference type="PROSITE" id="PS50956">
    <property type="entry name" value="HTH_ASNC_2"/>
    <property type="match status" value="1"/>
</dbReference>
<dbReference type="Gene3D" id="3.30.70.920">
    <property type="match status" value="1"/>
</dbReference>
<dbReference type="SUPFAM" id="SSF46785">
    <property type="entry name" value="Winged helix' DNA-binding domain"/>
    <property type="match status" value="1"/>
</dbReference>
<evidence type="ECO:0000313" key="6">
    <source>
        <dbReference type="Proteomes" id="UP000001822"/>
    </source>
</evidence>
<dbReference type="Proteomes" id="UP000001822">
    <property type="component" value="Chromosome"/>
</dbReference>
<accession>A0A6N4SM74</accession>
<dbReference type="SUPFAM" id="SSF54909">
    <property type="entry name" value="Dimeric alpha+beta barrel"/>
    <property type="match status" value="1"/>
</dbReference>
<dbReference type="OrthoDB" id="9800326at2"/>